<dbReference type="PANTHER" id="PTHR16504">
    <property type="entry name" value="5'(3')-DEOXYRIBONUCLEOTIDASE"/>
    <property type="match status" value="1"/>
</dbReference>
<evidence type="ECO:0000313" key="2">
    <source>
        <dbReference type="EMBL" id="KRN46299.1"/>
    </source>
</evidence>
<dbReference type="EMBL" id="JQBM01000002">
    <property type="protein sequence ID" value="KRN46299.1"/>
    <property type="molecule type" value="Genomic_DNA"/>
</dbReference>
<protein>
    <submittedName>
        <fullName evidence="2">5(3)-deoxyribonucleotidase</fullName>
    </submittedName>
</protein>
<sequence length="197" mass="22368">MTKPKLFLDMDNVLVDTLPVLNAKDMQKEDVAKPDQIPGIFKNLPPVAGAIEAVNVLSEDYDMYILSTAPWHNPSAWQDKLIWLQKYFGADDSNPFYKRVVMAHDKGLVHGTGGILVDDRPYHGASAWDDAKTDSFWIQYGFDEKLVWSNELVDFLQAVAQAYANTHNVRAAIDQVNQSVHYELHGDKEKFEKASWE</sequence>
<dbReference type="Pfam" id="PF06941">
    <property type="entry name" value="NT5C"/>
    <property type="match status" value="1"/>
</dbReference>
<comment type="caution">
    <text evidence="2">The sequence shown here is derived from an EMBL/GenBank/DDBJ whole genome shotgun (WGS) entry which is preliminary data.</text>
</comment>
<organism evidence="2 3">
    <name type="scientific">Weissella viridescens</name>
    <name type="common">Lactobacillus viridescens</name>
    <dbReference type="NCBI Taxonomy" id="1629"/>
    <lineage>
        <taxon>Bacteria</taxon>
        <taxon>Bacillati</taxon>
        <taxon>Bacillota</taxon>
        <taxon>Bacilli</taxon>
        <taxon>Lactobacillales</taxon>
        <taxon>Lactobacillaceae</taxon>
        <taxon>Weissella</taxon>
    </lineage>
</organism>
<dbReference type="InterPro" id="IPR036412">
    <property type="entry name" value="HAD-like_sf"/>
</dbReference>
<name>A0A0R2H1R9_WEIVI</name>
<gene>
    <name evidence="2" type="ORF">IV50_GL000567</name>
</gene>
<dbReference type="PATRIC" id="fig|1629.5.peg.571"/>
<proteinExistence type="inferred from homology"/>
<dbReference type="Proteomes" id="UP000051992">
    <property type="component" value="Unassembled WGS sequence"/>
</dbReference>
<reference evidence="2 3" key="1">
    <citation type="journal article" date="2015" name="Genome Announc.">
        <title>Expanding the biotechnology potential of lactobacilli through comparative genomics of 213 strains and associated genera.</title>
        <authorList>
            <person name="Sun Z."/>
            <person name="Harris H.M."/>
            <person name="McCann A."/>
            <person name="Guo C."/>
            <person name="Argimon S."/>
            <person name="Zhang W."/>
            <person name="Yang X."/>
            <person name="Jeffery I.B."/>
            <person name="Cooney J.C."/>
            <person name="Kagawa T.F."/>
            <person name="Liu W."/>
            <person name="Song Y."/>
            <person name="Salvetti E."/>
            <person name="Wrobel A."/>
            <person name="Rasinkangas P."/>
            <person name="Parkhill J."/>
            <person name="Rea M.C."/>
            <person name="O'Sullivan O."/>
            <person name="Ritari J."/>
            <person name="Douillard F.P."/>
            <person name="Paul Ross R."/>
            <person name="Yang R."/>
            <person name="Briner A.E."/>
            <person name="Felis G.E."/>
            <person name="de Vos W.M."/>
            <person name="Barrangou R."/>
            <person name="Klaenhammer T.R."/>
            <person name="Caufield P.W."/>
            <person name="Cui Y."/>
            <person name="Zhang H."/>
            <person name="O'Toole P.W."/>
        </authorList>
    </citation>
    <scope>NUCLEOTIDE SEQUENCE [LARGE SCALE GENOMIC DNA]</scope>
    <source>
        <strain evidence="2 3">DSM 20410</strain>
    </source>
</reference>
<dbReference type="GO" id="GO:0009223">
    <property type="term" value="P:pyrimidine deoxyribonucleotide catabolic process"/>
    <property type="evidence" value="ECO:0007669"/>
    <property type="project" value="TreeGrafter"/>
</dbReference>
<dbReference type="InterPro" id="IPR023214">
    <property type="entry name" value="HAD_sf"/>
</dbReference>
<keyword evidence="3" id="KW-1185">Reference proteome</keyword>
<accession>A0A0R2H1R9</accession>
<dbReference type="Gene3D" id="3.40.50.1000">
    <property type="entry name" value="HAD superfamily/HAD-like"/>
    <property type="match status" value="1"/>
</dbReference>
<comment type="similarity">
    <text evidence="1">Belongs to the 5'(3')-deoxyribonucleotidase family.</text>
</comment>
<dbReference type="AlphaFoldDB" id="A0A0R2H1R9"/>
<dbReference type="SUPFAM" id="SSF56784">
    <property type="entry name" value="HAD-like"/>
    <property type="match status" value="1"/>
</dbReference>
<evidence type="ECO:0000313" key="3">
    <source>
        <dbReference type="Proteomes" id="UP000051992"/>
    </source>
</evidence>
<dbReference type="InterPro" id="IPR010708">
    <property type="entry name" value="5'(3')-deoxyribonucleotidase"/>
</dbReference>
<dbReference type="GO" id="GO:0008253">
    <property type="term" value="F:5'-nucleotidase activity"/>
    <property type="evidence" value="ECO:0007669"/>
    <property type="project" value="InterPro"/>
</dbReference>
<dbReference type="PANTHER" id="PTHR16504:SF4">
    <property type="entry name" value="5'(3')-DEOXYRIBONUCLEOTIDASE"/>
    <property type="match status" value="1"/>
</dbReference>
<evidence type="ECO:0000256" key="1">
    <source>
        <dbReference type="ARBA" id="ARBA00009589"/>
    </source>
</evidence>